<dbReference type="EMBL" id="SJPI01000003">
    <property type="protein sequence ID" value="TWT49591.1"/>
    <property type="molecule type" value="Genomic_DNA"/>
</dbReference>
<dbReference type="InterPro" id="IPR007709">
    <property type="entry name" value="N-FG_amidohydro"/>
</dbReference>
<comment type="caution">
    <text evidence="1">The sequence shown here is derived from an EMBL/GenBank/DDBJ whole genome shotgun (WGS) entry which is preliminary data.</text>
</comment>
<dbReference type="AlphaFoldDB" id="A0A5C5WHS1"/>
<organism evidence="1 2">
    <name type="scientific">Rubripirellula amarantea</name>
    <dbReference type="NCBI Taxonomy" id="2527999"/>
    <lineage>
        <taxon>Bacteria</taxon>
        <taxon>Pseudomonadati</taxon>
        <taxon>Planctomycetota</taxon>
        <taxon>Planctomycetia</taxon>
        <taxon>Pirellulales</taxon>
        <taxon>Pirellulaceae</taxon>
        <taxon>Rubripirellula</taxon>
    </lineage>
</organism>
<gene>
    <name evidence="1" type="ORF">Pla22_47880</name>
</gene>
<reference evidence="1 2" key="1">
    <citation type="submission" date="2019-02" db="EMBL/GenBank/DDBJ databases">
        <title>Deep-cultivation of Planctomycetes and their phenomic and genomic characterization uncovers novel biology.</title>
        <authorList>
            <person name="Wiegand S."/>
            <person name="Jogler M."/>
            <person name="Boedeker C."/>
            <person name="Pinto D."/>
            <person name="Vollmers J."/>
            <person name="Rivas-Marin E."/>
            <person name="Kohn T."/>
            <person name="Peeters S.H."/>
            <person name="Heuer A."/>
            <person name="Rast P."/>
            <person name="Oberbeckmann S."/>
            <person name="Bunk B."/>
            <person name="Jeske O."/>
            <person name="Meyerdierks A."/>
            <person name="Storesund J.E."/>
            <person name="Kallscheuer N."/>
            <person name="Luecker S."/>
            <person name="Lage O.M."/>
            <person name="Pohl T."/>
            <person name="Merkel B.J."/>
            <person name="Hornburger P."/>
            <person name="Mueller R.-W."/>
            <person name="Bruemmer F."/>
            <person name="Labrenz M."/>
            <person name="Spormann A.M."/>
            <person name="Op Den Camp H."/>
            <person name="Overmann J."/>
            <person name="Amann R."/>
            <person name="Jetten M.S.M."/>
            <person name="Mascher T."/>
            <person name="Medema M.H."/>
            <person name="Devos D.P."/>
            <person name="Kaster A.-K."/>
            <person name="Ovreas L."/>
            <person name="Rohde M."/>
            <person name="Galperin M.Y."/>
            <person name="Jogler C."/>
        </authorList>
    </citation>
    <scope>NUCLEOTIDE SEQUENCE [LARGE SCALE GENOMIC DNA]</scope>
    <source>
        <strain evidence="1 2">Pla22</strain>
    </source>
</reference>
<dbReference type="Proteomes" id="UP000316598">
    <property type="component" value="Unassembled WGS sequence"/>
</dbReference>
<dbReference type="Gene3D" id="3.40.630.40">
    <property type="entry name" value="Zn-dependent exopeptidases"/>
    <property type="match status" value="1"/>
</dbReference>
<accession>A0A5C5WHS1</accession>
<keyword evidence="1" id="KW-0378">Hydrolase</keyword>
<evidence type="ECO:0000313" key="2">
    <source>
        <dbReference type="Proteomes" id="UP000316598"/>
    </source>
</evidence>
<name>A0A5C5WHS1_9BACT</name>
<protein>
    <submittedName>
        <fullName evidence="1">N-formylglutamate amidohydrolase</fullName>
    </submittedName>
</protein>
<dbReference type="OrthoDB" id="9815326at2"/>
<dbReference type="Pfam" id="PF05013">
    <property type="entry name" value="FGase"/>
    <property type="match status" value="1"/>
</dbReference>
<sequence>MGTVPAVSRKLASRQDRVFVVTCEHAGNDVPMAYSSVFASPQAQKLLSSHRGYDPGAVAAARQIADRLGCDLDSCQVTRLLVDLNRSIENPELLSKFSRRLPASQQQQVLQQYYYPYRNRVRDTIAAAISVGSLLVHLSVHTFTPRMKGNWRPIDVGLLFDPSRPGETNFCESWRLGMLKVRPRLRVVNNQPYAGTDDGFTTALRRQFCESEYFGIEIEISNRFFKRDPIQQHSIVASLLDQIPSDGR</sequence>
<dbReference type="GO" id="GO:0016787">
    <property type="term" value="F:hydrolase activity"/>
    <property type="evidence" value="ECO:0007669"/>
    <property type="project" value="UniProtKB-KW"/>
</dbReference>
<evidence type="ECO:0000313" key="1">
    <source>
        <dbReference type="EMBL" id="TWT49591.1"/>
    </source>
</evidence>
<proteinExistence type="predicted"/>
<keyword evidence="2" id="KW-1185">Reference proteome</keyword>
<dbReference type="SUPFAM" id="SSF53187">
    <property type="entry name" value="Zn-dependent exopeptidases"/>
    <property type="match status" value="1"/>
</dbReference>